<evidence type="ECO:0000313" key="2">
    <source>
        <dbReference type="EMBL" id="KHQ55269.1"/>
    </source>
</evidence>
<gene>
    <name evidence="2" type="ORF">OA50_00305</name>
</gene>
<proteinExistence type="predicted"/>
<accession>A0A0B3SXX6</accession>
<reference evidence="2 3" key="1">
    <citation type="submission" date="2014-10" db="EMBL/GenBank/DDBJ databases">
        <title>Genome sequence of Ponticoccus sp. strain UMTAT08 isolated from clonal culture of toxic dinoflagellate Alexandrium tamiyavanichii.</title>
        <authorList>
            <person name="Gan H.Y."/>
            <person name="Muhd D.-D."/>
            <person name="Mohd Noor M.E."/>
            <person name="Yeong Y.S."/>
            <person name="Usup G."/>
        </authorList>
    </citation>
    <scope>NUCLEOTIDE SEQUENCE [LARGE SCALE GENOMIC DNA]</scope>
    <source>
        <strain evidence="2 3">UMTAT08</strain>
    </source>
</reference>
<dbReference type="OrthoDB" id="7805566at2"/>
<feature type="compositionally biased region" description="Basic and acidic residues" evidence="1">
    <location>
        <begin position="251"/>
        <end position="262"/>
    </location>
</feature>
<protein>
    <submittedName>
        <fullName evidence="2">Uncharacterized protein</fullName>
    </submittedName>
</protein>
<dbReference type="AlphaFoldDB" id="A0A0B3SXX6"/>
<evidence type="ECO:0000313" key="3">
    <source>
        <dbReference type="Proteomes" id="UP000030960"/>
    </source>
</evidence>
<comment type="caution">
    <text evidence="2">The sequence shown here is derived from an EMBL/GenBank/DDBJ whole genome shotgun (WGS) entry which is preliminary data.</text>
</comment>
<name>A0A0B3SXX6_9RHOB</name>
<dbReference type="RefSeq" id="WP_043136413.1">
    <property type="nucleotide sequence ID" value="NZ_JSUQ01000001.1"/>
</dbReference>
<keyword evidence="3" id="KW-1185">Reference proteome</keyword>
<dbReference type="EMBL" id="JSUQ01000001">
    <property type="protein sequence ID" value="KHQ55269.1"/>
    <property type="molecule type" value="Genomic_DNA"/>
</dbReference>
<organism evidence="2 3">
    <name type="scientific">Mameliella alba</name>
    <dbReference type="NCBI Taxonomy" id="561184"/>
    <lineage>
        <taxon>Bacteria</taxon>
        <taxon>Pseudomonadati</taxon>
        <taxon>Pseudomonadota</taxon>
        <taxon>Alphaproteobacteria</taxon>
        <taxon>Rhodobacterales</taxon>
        <taxon>Roseobacteraceae</taxon>
        <taxon>Mameliella</taxon>
    </lineage>
</organism>
<evidence type="ECO:0000256" key="1">
    <source>
        <dbReference type="SAM" id="MobiDB-lite"/>
    </source>
</evidence>
<sequence length="280" mass="30264">MSRARGFGILALAGLAGLGPLGVDYAVQWSRAGADFGKVHYITTLIERFGDRGGVMGRVLRRSSLVSDAMPSAPPGWTEEPDTVGQAAFLFSPAQAAARDRELGRATLGLPPADGLPRREVATLEHYRADTTRAYRGEGGLIVLSVEDPDRSIPHPVWRAHLRAIDSHFDRIDTLIEHSSAQDLTWFEVLGPVQIADDGQRPHRLRGFVARVGAIDLRLTTRAPDPAILGFLDTVDLGALRALAAKSGRPARPESEKPRDMPHVPPATEAAQVRLNGPPH</sequence>
<feature type="region of interest" description="Disordered" evidence="1">
    <location>
        <begin position="246"/>
        <end position="280"/>
    </location>
</feature>
<dbReference type="Proteomes" id="UP000030960">
    <property type="component" value="Unassembled WGS sequence"/>
</dbReference>
<dbReference type="STRING" id="561184.SAMN05216376_103309"/>